<keyword evidence="4" id="KW-0046">Antibiotic resistance</keyword>
<dbReference type="PANTHER" id="PTHR11104:SF0">
    <property type="entry name" value="SPBETA PROPHAGE-DERIVED AMINOGLYCOSIDE N(3')-ACETYLTRANSFERASE-LIKE PROTEIN YOKD"/>
    <property type="match status" value="1"/>
</dbReference>
<dbReference type="EMBL" id="FONV01000009">
    <property type="protein sequence ID" value="SFF35119.1"/>
    <property type="molecule type" value="Genomic_DNA"/>
</dbReference>
<dbReference type="InterPro" id="IPR003679">
    <property type="entry name" value="Amioglycoside_AcTrfase"/>
</dbReference>
<name>A0A1I2HYI9_9ACTN</name>
<comment type="catalytic activity">
    <reaction evidence="4">
        <text>a 2-deoxystreptamine antibiotic + acetyl-CoA = an N(3)-acetyl-2-deoxystreptamine antibiotic + CoA + H(+)</text>
        <dbReference type="Rhea" id="RHEA:12665"/>
        <dbReference type="ChEBI" id="CHEBI:15378"/>
        <dbReference type="ChEBI" id="CHEBI:57287"/>
        <dbReference type="ChEBI" id="CHEBI:57288"/>
        <dbReference type="ChEBI" id="CHEBI:57921"/>
        <dbReference type="ChEBI" id="CHEBI:77452"/>
        <dbReference type="EC" id="2.3.1.81"/>
    </reaction>
</comment>
<keyword evidence="6" id="KW-1185">Reference proteome</keyword>
<sequence>MPAVRVWGRRDRWGGYWGDTGWGRRDTCAVIQESPAQDVPYTVGSLVVDLRRLGLAAGDVVLVHSALRSVGFVVGHVQSVVHALLEVLGPAGTLVVPTHTGYNSDPAGWSNPPVPQSWWPVIRDENPGFDRVLSPSRWVGVLPEVVRTWPGAVRSGHPQVSFAAVGARAAEIVAGHPVEDELGDGSPLGAVYRVDGKVLLIGCGHGNNTSMHLSETRQLRPRMDVNGAAVRDPDGRARWVTWTAPASDSSDFEEIGVAFDAVGPVSVGLVGAAVSRLMSQRAVVDFATAWMREHRSPGVSG</sequence>
<dbReference type="Pfam" id="PF02522">
    <property type="entry name" value="Antibiotic_NAT"/>
    <property type="match status" value="1"/>
</dbReference>
<evidence type="ECO:0000256" key="1">
    <source>
        <dbReference type="ARBA" id="ARBA00006383"/>
    </source>
</evidence>
<keyword evidence="2 4" id="KW-0808">Transferase</keyword>
<evidence type="ECO:0000313" key="6">
    <source>
        <dbReference type="Proteomes" id="UP000199645"/>
    </source>
</evidence>
<comment type="similarity">
    <text evidence="1 4">Belongs to the antibiotic N-acetyltransferase family.</text>
</comment>
<accession>A0A1I2HYI9</accession>
<evidence type="ECO:0000256" key="2">
    <source>
        <dbReference type="ARBA" id="ARBA00022679"/>
    </source>
</evidence>
<evidence type="ECO:0000256" key="3">
    <source>
        <dbReference type="ARBA" id="ARBA00023315"/>
    </source>
</evidence>
<dbReference type="AlphaFoldDB" id="A0A1I2HYI9"/>
<dbReference type="GO" id="GO:0046677">
    <property type="term" value="P:response to antibiotic"/>
    <property type="evidence" value="ECO:0007669"/>
    <property type="project" value="UniProtKB-KW"/>
</dbReference>
<dbReference type="Proteomes" id="UP000199645">
    <property type="component" value="Unassembled WGS sequence"/>
</dbReference>
<proteinExistence type="inferred from homology"/>
<organism evidence="5 6">
    <name type="scientific">Actinoplanes philippinensis</name>
    <dbReference type="NCBI Taxonomy" id="35752"/>
    <lineage>
        <taxon>Bacteria</taxon>
        <taxon>Bacillati</taxon>
        <taxon>Actinomycetota</taxon>
        <taxon>Actinomycetes</taxon>
        <taxon>Micromonosporales</taxon>
        <taxon>Micromonosporaceae</taxon>
        <taxon>Actinoplanes</taxon>
    </lineage>
</organism>
<dbReference type="EC" id="2.3.1.-" evidence="4"/>
<evidence type="ECO:0000313" key="5">
    <source>
        <dbReference type="EMBL" id="SFF35119.1"/>
    </source>
</evidence>
<dbReference type="GO" id="GO:0046353">
    <property type="term" value="F:aminoglycoside 3-N-acetyltransferase activity"/>
    <property type="evidence" value="ECO:0007669"/>
    <property type="project" value="UniProtKB-EC"/>
</dbReference>
<protein>
    <recommendedName>
        <fullName evidence="4">Aminoglycoside N(3)-acetyltransferase</fullName>
        <ecNumber evidence="4">2.3.1.-</ecNumber>
    </recommendedName>
</protein>
<gene>
    <name evidence="5" type="ORF">SAMN05421541_109105</name>
</gene>
<evidence type="ECO:0000256" key="4">
    <source>
        <dbReference type="RuleBase" id="RU365031"/>
    </source>
</evidence>
<dbReference type="PANTHER" id="PTHR11104">
    <property type="entry name" value="AMINOGLYCOSIDE N3-ACETYLTRANSFERASE"/>
    <property type="match status" value="1"/>
</dbReference>
<reference evidence="5 6" key="1">
    <citation type="submission" date="2016-10" db="EMBL/GenBank/DDBJ databases">
        <authorList>
            <person name="de Groot N.N."/>
        </authorList>
    </citation>
    <scope>NUCLEOTIDE SEQUENCE [LARGE SCALE GENOMIC DNA]</scope>
    <source>
        <strain evidence="5 6">DSM 43019</strain>
    </source>
</reference>
<dbReference type="SUPFAM" id="SSF110710">
    <property type="entry name" value="TTHA0583/YokD-like"/>
    <property type="match status" value="1"/>
</dbReference>
<keyword evidence="3 4" id="KW-0012">Acyltransferase</keyword>
<dbReference type="InterPro" id="IPR028345">
    <property type="entry name" value="Antibiotic_NAT-like"/>
</dbReference>
<dbReference type="STRING" id="35752.SAMN05421541_109105"/>